<evidence type="ECO:0000313" key="1">
    <source>
        <dbReference type="EMBL" id="KAK3367395.1"/>
    </source>
</evidence>
<dbReference type="EMBL" id="JAULSN010000007">
    <property type="protein sequence ID" value="KAK3367395.1"/>
    <property type="molecule type" value="Genomic_DNA"/>
</dbReference>
<reference evidence="1" key="1">
    <citation type="journal article" date="2023" name="Mol. Phylogenet. Evol.">
        <title>Genome-scale phylogeny and comparative genomics of the fungal order Sordariales.</title>
        <authorList>
            <person name="Hensen N."/>
            <person name="Bonometti L."/>
            <person name="Westerberg I."/>
            <person name="Brannstrom I.O."/>
            <person name="Guillou S."/>
            <person name="Cros-Aarteil S."/>
            <person name="Calhoun S."/>
            <person name="Haridas S."/>
            <person name="Kuo A."/>
            <person name="Mondo S."/>
            <person name="Pangilinan J."/>
            <person name="Riley R."/>
            <person name="LaButti K."/>
            <person name="Andreopoulos B."/>
            <person name="Lipzen A."/>
            <person name="Chen C."/>
            <person name="Yan M."/>
            <person name="Daum C."/>
            <person name="Ng V."/>
            <person name="Clum A."/>
            <person name="Steindorff A."/>
            <person name="Ohm R.A."/>
            <person name="Martin F."/>
            <person name="Silar P."/>
            <person name="Natvig D.O."/>
            <person name="Lalanne C."/>
            <person name="Gautier V."/>
            <person name="Ament-Velasquez S.L."/>
            <person name="Kruys A."/>
            <person name="Hutchinson M.I."/>
            <person name="Powell A.J."/>
            <person name="Barry K."/>
            <person name="Miller A.N."/>
            <person name="Grigoriev I.V."/>
            <person name="Debuchy R."/>
            <person name="Gladieux P."/>
            <person name="Hiltunen Thoren M."/>
            <person name="Johannesson H."/>
        </authorList>
    </citation>
    <scope>NUCLEOTIDE SEQUENCE</scope>
    <source>
        <strain evidence="1">CBS 958.72</strain>
    </source>
</reference>
<dbReference type="Gene3D" id="3.40.50.720">
    <property type="entry name" value="NAD(P)-binding Rossmann-like Domain"/>
    <property type="match status" value="1"/>
</dbReference>
<accession>A0AAE0N233</accession>
<sequence>LVGANRGIGLNLVKEFVKRGWTAHGTIRPQTRDDPSVQELRDTGAKVLELDYIDEPTIAKAADEYGDQPLDCLINCAGNPHPFAWDGDDEARLLEMFNVMTVGPYLATKYFLPKLQKGSNPIVANISSDFGCITSNERGGFLGYRMAKAALNQQTKTISQSFKSTEPKVIFLALEPGYLATKLTGWKGEDNMETSVRGMVDIVERAGISDTGRFYSYTGQELRY</sequence>
<protein>
    <submittedName>
        <fullName evidence="1">Short chain dehydrogenase</fullName>
    </submittedName>
</protein>
<dbReference type="AlphaFoldDB" id="A0AAE0N233"/>
<comment type="caution">
    <text evidence="1">The sequence shown here is derived from an EMBL/GenBank/DDBJ whole genome shotgun (WGS) entry which is preliminary data.</text>
</comment>
<keyword evidence="2" id="KW-1185">Reference proteome</keyword>
<proteinExistence type="predicted"/>
<dbReference type="Proteomes" id="UP001287356">
    <property type="component" value="Unassembled WGS sequence"/>
</dbReference>
<dbReference type="Pfam" id="PF00106">
    <property type="entry name" value="adh_short"/>
    <property type="match status" value="1"/>
</dbReference>
<name>A0AAE0N233_9PEZI</name>
<reference evidence="1" key="2">
    <citation type="submission" date="2023-06" db="EMBL/GenBank/DDBJ databases">
        <authorList>
            <consortium name="Lawrence Berkeley National Laboratory"/>
            <person name="Haridas S."/>
            <person name="Hensen N."/>
            <person name="Bonometti L."/>
            <person name="Westerberg I."/>
            <person name="Brannstrom I.O."/>
            <person name="Guillou S."/>
            <person name="Cros-Aarteil S."/>
            <person name="Calhoun S."/>
            <person name="Kuo A."/>
            <person name="Mondo S."/>
            <person name="Pangilinan J."/>
            <person name="Riley R."/>
            <person name="Labutti K."/>
            <person name="Andreopoulos B."/>
            <person name="Lipzen A."/>
            <person name="Chen C."/>
            <person name="Yanf M."/>
            <person name="Daum C."/>
            <person name="Ng V."/>
            <person name="Clum A."/>
            <person name="Steindorff A."/>
            <person name="Ohm R."/>
            <person name="Martin F."/>
            <person name="Silar P."/>
            <person name="Natvig D."/>
            <person name="Lalanne C."/>
            <person name="Gautier V."/>
            <person name="Ament-Velasquez S.L."/>
            <person name="Kruys A."/>
            <person name="Hutchinson M.I."/>
            <person name="Powell A.J."/>
            <person name="Barry K."/>
            <person name="Miller A.N."/>
            <person name="Grigoriev I.V."/>
            <person name="Debuchy R."/>
            <person name="Gladieux P."/>
            <person name="Thoren M.H."/>
            <person name="Johannesson H."/>
        </authorList>
    </citation>
    <scope>NUCLEOTIDE SEQUENCE</scope>
    <source>
        <strain evidence="1">CBS 958.72</strain>
    </source>
</reference>
<gene>
    <name evidence="1" type="ORF">B0T24DRAFT_534528</name>
</gene>
<feature type="non-terminal residue" evidence="1">
    <location>
        <position position="224"/>
    </location>
</feature>
<dbReference type="GO" id="GO:0016616">
    <property type="term" value="F:oxidoreductase activity, acting on the CH-OH group of donors, NAD or NADP as acceptor"/>
    <property type="evidence" value="ECO:0007669"/>
    <property type="project" value="TreeGrafter"/>
</dbReference>
<dbReference type="SUPFAM" id="SSF51735">
    <property type="entry name" value="NAD(P)-binding Rossmann-fold domains"/>
    <property type="match status" value="1"/>
</dbReference>
<dbReference type="PANTHER" id="PTHR45458">
    <property type="entry name" value="SHORT-CHAIN DEHYDROGENASE/REDUCTASE SDR"/>
    <property type="match status" value="1"/>
</dbReference>
<dbReference type="InterPro" id="IPR052184">
    <property type="entry name" value="SDR_enzymes"/>
</dbReference>
<dbReference type="InterPro" id="IPR036291">
    <property type="entry name" value="NAD(P)-bd_dom_sf"/>
</dbReference>
<dbReference type="PANTHER" id="PTHR45458:SF1">
    <property type="entry name" value="SHORT CHAIN DEHYDROGENASE"/>
    <property type="match status" value="1"/>
</dbReference>
<organism evidence="1 2">
    <name type="scientific">Lasiosphaeria ovina</name>
    <dbReference type="NCBI Taxonomy" id="92902"/>
    <lineage>
        <taxon>Eukaryota</taxon>
        <taxon>Fungi</taxon>
        <taxon>Dikarya</taxon>
        <taxon>Ascomycota</taxon>
        <taxon>Pezizomycotina</taxon>
        <taxon>Sordariomycetes</taxon>
        <taxon>Sordariomycetidae</taxon>
        <taxon>Sordariales</taxon>
        <taxon>Lasiosphaeriaceae</taxon>
        <taxon>Lasiosphaeria</taxon>
    </lineage>
</organism>
<dbReference type="InterPro" id="IPR002347">
    <property type="entry name" value="SDR_fam"/>
</dbReference>
<evidence type="ECO:0000313" key="2">
    <source>
        <dbReference type="Proteomes" id="UP001287356"/>
    </source>
</evidence>